<keyword evidence="4" id="KW-0813">Transport</keyword>
<dbReference type="GO" id="GO:0008250">
    <property type="term" value="C:oligosaccharyltransferase complex"/>
    <property type="evidence" value="ECO:0007669"/>
    <property type="project" value="TreeGrafter"/>
</dbReference>
<dbReference type="AlphaFoldDB" id="A0A7I8W0M4"/>
<keyword evidence="11" id="KW-1015">Disulfide bond</keyword>
<dbReference type="InterPro" id="IPR021149">
    <property type="entry name" value="OligosaccharylTrfase_OST3/OST6"/>
</dbReference>
<comment type="pathway">
    <text evidence="12">Protein modification.</text>
</comment>
<keyword evidence="9 13" id="KW-1133">Transmembrane helix</keyword>
<proteinExistence type="inferred from homology"/>
<evidence type="ECO:0000256" key="13">
    <source>
        <dbReference type="SAM" id="Phobius"/>
    </source>
</evidence>
<dbReference type="SUPFAM" id="SSF52833">
    <property type="entry name" value="Thioredoxin-like"/>
    <property type="match status" value="1"/>
</dbReference>
<evidence type="ECO:0000256" key="4">
    <source>
        <dbReference type="ARBA" id="ARBA00022448"/>
    </source>
</evidence>
<evidence type="ECO:0000256" key="9">
    <source>
        <dbReference type="ARBA" id="ARBA00022989"/>
    </source>
</evidence>
<dbReference type="Pfam" id="PF04756">
    <property type="entry name" value="OST3_OST6"/>
    <property type="match status" value="1"/>
</dbReference>
<evidence type="ECO:0000256" key="6">
    <source>
        <dbReference type="ARBA" id="ARBA00022729"/>
    </source>
</evidence>
<protein>
    <submittedName>
        <fullName evidence="15">DgyrCDS10533</fullName>
    </submittedName>
</protein>
<keyword evidence="5 13" id="KW-0812">Transmembrane</keyword>
<keyword evidence="16" id="KW-1185">Reference proteome</keyword>
<dbReference type="Proteomes" id="UP000549394">
    <property type="component" value="Unassembled WGS sequence"/>
</dbReference>
<feature type="transmembrane region" description="Helical" evidence="13">
    <location>
        <begin position="261"/>
        <end position="281"/>
    </location>
</feature>
<dbReference type="PANTHER" id="PTHR12692:SF0">
    <property type="entry name" value="GH11935P"/>
    <property type="match status" value="1"/>
</dbReference>
<evidence type="ECO:0000256" key="3">
    <source>
        <dbReference type="ARBA" id="ARBA00009561"/>
    </source>
</evidence>
<keyword evidence="6 14" id="KW-0732">Signal</keyword>
<reference evidence="15 16" key="1">
    <citation type="submission" date="2020-08" db="EMBL/GenBank/DDBJ databases">
        <authorList>
            <person name="Hejnol A."/>
        </authorList>
    </citation>
    <scope>NUCLEOTIDE SEQUENCE [LARGE SCALE GENOMIC DNA]</scope>
</reference>
<evidence type="ECO:0000256" key="1">
    <source>
        <dbReference type="ARBA" id="ARBA00002791"/>
    </source>
</evidence>
<organism evidence="15 16">
    <name type="scientific">Dimorphilus gyrociliatus</name>
    <dbReference type="NCBI Taxonomy" id="2664684"/>
    <lineage>
        <taxon>Eukaryota</taxon>
        <taxon>Metazoa</taxon>
        <taxon>Spiralia</taxon>
        <taxon>Lophotrochozoa</taxon>
        <taxon>Annelida</taxon>
        <taxon>Polychaeta</taxon>
        <taxon>Polychaeta incertae sedis</taxon>
        <taxon>Dinophilidae</taxon>
        <taxon>Dimorphilus</taxon>
    </lineage>
</organism>
<dbReference type="GO" id="GO:0015693">
    <property type="term" value="P:magnesium ion transport"/>
    <property type="evidence" value="ECO:0007669"/>
    <property type="project" value="UniProtKB-ARBA"/>
</dbReference>
<evidence type="ECO:0000256" key="7">
    <source>
        <dbReference type="ARBA" id="ARBA00022824"/>
    </source>
</evidence>
<keyword evidence="7" id="KW-0256">Endoplasmic reticulum</keyword>
<name>A0A7I8W0M4_9ANNE</name>
<evidence type="ECO:0000256" key="11">
    <source>
        <dbReference type="ARBA" id="ARBA00023157"/>
    </source>
</evidence>
<feature type="chain" id="PRO_5029795462" evidence="14">
    <location>
        <begin position="20"/>
        <end position="283"/>
    </location>
</feature>
<feature type="transmembrane region" description="Helical" evidence="13">
    <location>
        <begin position="208"/>
        <end position="227"/>
    </location>
</feature>
<evidence type="ECO:0000256" key="2">
    <source>
        <dbReference type="ARBA" id="ARBA00004477"/>
    </source>
</evidence>
<sequence length="283" mass="32321">MEAMRCILFFITVTTSIYALPKSKELHLNDRVQSLLDWSNRRPVIRLDGNKFRQYVRQGPRNYSVVLMLTALASERQCSVCRHANDEFLIVANSWRYSQAYSSRIFFAMVDYDEGADVFTSLKLNSAPTFMHFPPKGKSKKGDTMDLNRVGFAAEQIARWVQERTDVHIRVFRPPSYSGTLALALLFSLIGGLLYLKRNSLDFLYNRNSWGIAALSIIFAMISGQMWNHIRGPPFLHSNPQTGQTLFIHSSSQAQFIIETYIVIVLCILLTFVMRIAAIFLGC</sequence>
<keyword evidence="10 13" id="KW-0472">Membrane</keyword>
<dbReference type="FunFam" id="3.40.30.10:FF:000009">
    <property type="entry name" value="Tumor suppressor candidate 3"/>
    <property type="match status" value="1"/>
</dbReference>
<dbReference type="OrthoDB" id="67566at2759"/>
<feature type="transmembrane region" description="Helical" evidence="13">
    <location>
        <begin position="177"/>
        <end position="196"/>
    </location>
</feature>
<dbReference type="PANTHER" id="PTHR12692">
    <property type="entry name" value="DOLICHYL-DIPHOSPHOOLIGOSACCHARIDE--PROTEIN GLYCOSYLTRANSFERASE-RELATED"/>
    <property type="match status" value="1"/>
</dbReference>
<accession>A0A7I8W0M4</accession>
<dbReference type="InterPro" id="IPR036249">
    <property type="entry name" value="Thioredoxin-like_sf"/>
</dbReference>
<evidence type="ECO:0000256" key="10">
    <source>
        <dbReference type="ARBA" id="ARBA00023136"/>
    </source>
</evidence>
<evidence type="ECO:0000256" key="8">
    <source>
        <dbReference type="ARBA" id="ARBA00022842"/>
    </source>
</evidence>
<dbReference type="EMBL" id="CAJFCJ010000016">
    <property type="protein sequence ID" value="CAD5122082.1"/>
    <property type="molecule type" value="Genomic_DNA"/>
</dbReference>
<dbReference type="GO" id="GO:0018279">
    <property type="term" value="P:protein N-linked glycosylation via asparagine"/>
    <property type="evidence" value="ECO:0007669"/>
    <property type="project" value="TreeGrafter"/>
</dbReference>
<evidence type="ECO:0000256" key="5">
    <source>
        <dbReference type="ARBA" id="ARBA00022692"/>
    </source>
</evidence>
<comment type="caution">
    <text evidence="15">The sequence shown here is derived from an EMBL/GenBank/DDBJ whole genome shotgun (WGS) entry which is preliminary data.</text>
</comment>
<feature type="signal peptide" evidence="14">
    <location>
        <begin position="1"/>
        <end position="19"/>
    </location>
</feature>
<keyword evidence="8" id="KW-0460">Magnesium</keyword>
<dbReference type="Gene3D" id="3.40.30.10">
    <property type="entry name" value="Glutaredoxin"/>
    <property type="match status" value="1"/>
</dbReference>
<evidence type="ECO:0000313" key="15">
    <source>
        <dbReference type="EMBL" id="CAD5122082.1"/>
    </source>
</evidence>
<comment type="subcellular location">
    <subcellularLocation>
        <location evidence="2">Endoplasmic reticulum membrane</location>
        <topology evidence="2">Multi-pass membrane protein</topology>
    </subcellularLocation>
</comment>
<comment type="function">
    <text evidence="1">Subunit of the oligosaccharyl transferase (OST) complex that catalyzes the initial transfer of a defined glycan (Glc(3)Man(9)GlcNAc(2) in eukaryotes) from the lipid carrier dolichol-pyrophosphate to an asparagine residue within an Asn-X-Ser/Thr consensus motif in nascent polypeptide chains, the first step in protein N-glycosylation. N-glycosylation occurs cotranslationally and the complex associates with the Sec61 complex at the channel-forming translocon complex that mediates protein translocation across the endoplasmic reticulum (ER). All subunits are required for a maximal enzyme activity.</text>
</comment>
<gene>
    <name evidence="15" type="ORF">DGYR_LOCUS9935</name>
</gene>
<evidence type="ECO:0000256" key="14">
    <source>
        <dbReference type="SAM" id="SignalP"/>
    </source>
</evidence>
<comment type="similarity">
    <text evidence="3">Belongs to the OST3/OST6 family.</text>
</comment>
<evidence type="ECO:0000256" key="12">
    <source>
        <dbReference type="ARBA" id="ARBA00043952"/>
    </source>
</evidence>
<evidence type="ECO:0000313" key="16">
    <source>
        <dbReference type="Proteomes" id="UP000549394"/>
    </source>
</evidence>